<keyword evidence="3" id="KW-1185">Reference proteome</keyword>
<evidence type="ECO:0000313" key="2">
    <source>
        <dbReference type="EMBL" id="RAH61206.1"/>
    </source>
</evidence>
<proteinExistence type="predicted"/>
<dbReference type="Proteomes" id="UP000249526">
    <property type="component" value="Unassembled WGS sequence"/>
</dbReference>
<gene>
    <name evidence="2" type="ORF">BO85DRAFT_446363</name>
</gene>
<feature type="compositionally biased region" description="Low complexity" evidence="1">
    <location>
        <begin position="79"/>
        <end position="89"/>
    </location>
</feature>
<protein>
    <submittedName>
        <fullName evidence="2">Uncharacterized protein</fullName>
    </submittedName>
</protein>
<accession>A0A8G1VPV5</accession>
<organism evidence="2 3">
    <name type="scientific">Aspergillus piperis CBS 112811</name>
    <dbReference type="NCBI Taxonomy" id="1448313"/>
    <lineage>
        <taxon>Eukaryota</taxon>
        <taxon>Fungi</taxon>
        <taxon>Dikarya</taxon>
        <taxon>Ascomycota</taxon>
        <taxon>Pezizomycotina</taxon>
        <taxon>Eurotiomycetes</taxon>
        <taxon>Eurotiomycetidae</taxon>
        <taxon>Eurotiales</taxon>
        <taxon>Aspergillaceae</taxon>
        <taxon>Aspergillus</taxon>
        <taxon>Aspergillus subgen. Circumdati</taxon>
    </lineage>
</organism>
<dbReference type="EMBL" id="KZ825056">
    <property type="protein sequence ID" value="RAH61206.1"/>
    <property type="molecule type" value="Genomic_DNA"/>
</dbReference>
<feature type="region of interest" description="Disordered" evidence="1">
    <location>
        <begin position="68"/>
        <end position="102"/>
    </location>
</feature>
<dbReference type="AlphaFoldDB" id="A0A8G1VPV5"/>
<reference evidence="2 3" key="1">
    <citation type="submission" date="2018-02" db="EMBL/GenBank/DDBJ databases">
        <title>The genomes of Aspergillus section Nigri reveals drivers in fungal speciation.</title>
        <authorList>
            <consortium name="DOE Joint Genome Institute"/>
            <person name="Vesth T.C."/>
            <person name="Nybo J."/>
            <person name="Theobald S."/>
            <person name="Brandl J."/>
            <person name="Frisvad J.C."/>
            <person name="Nielsen K.F."/>
            <person name="Lyhne E.K."/>
            <person name="Kogle M.E."/>
            <person name="Kuo A."/>
            <person name="Riley R."/>
            <person name="Clum A."/>
            <person name="Nolan M."/>
            <person name="Lipzen A."/>
            <person name="Salamov A."/>
            <person name="Henrissat B."/>
            <person name="Wiebenga A."/>
            <person name="De vries R.P."/>
            <person name="Grigoriev I.V."/>
            <person name="Mortensen U.H."/>
            <person name="Andersen M.R."/>
            <person name="Baker S.E."/>
        </authorList>
    </citation>
    <scope>NUCLEOTIDE SEQUENCE [LARGE SCALE GENOMIC DNA]</scope>
    <source>
        <strain evidence="2 3">CBS 112811</strain>
    </source>
</reference>
<sequence>MDLLSVLPDFPTKPYAHILPPLERSHISTVDLITLDILEVAKRARVPPADVRRLSAQIIRAFHHDVGFKENRDPDSDEPSSSLSVDVPVFPGPTTKLDRRVM</sequence>
<evidence type="ECO:0000256" key="1">
    <source>
        <dbReference type="SAM" id="MobiDB-lite"/>
    </source>
</evidence>
<dbReference type="GeneID" id="37162888"/>
<evidence type="ECO:0000313" key="3">
    <source>
        <dbReference type="Proteomes" id="UP000249526"/>
    </source>
</evidence>
<dbReference type="RefSeq" id="XP_025519128.1">
    <property type="nucleotide sequence ID" value="XM_025659486.1"/>
</dbReference>
<name>A0A8G1VPV5_9EURO</name>